<reference evidence="7" key="1">
    <citation type="submission" date="2021-03" db="EMBL/GenBank/DDBJ databases">
        <title>Acanthopleuribacteraceae sp. M133.</title>
        <authorList>
            <person name="Wang G."/>
        </authorList>
    </citation>
    <scope>NUCLEOTIDE SEQUENCE</scope>
    <source>
        <strain evidence="7">M133</strain>
    </source>
</reference>
<feature type="transmembrane region" description="Helical" evidence="6">
    <location>
        <begin position="77"/>
        <end position="96"/>
    </location>
</feature>
<evidence type="ECO:0000256" key="6">
    <source>
        <dbReference type="SAM" id="Phobius"/>
    </source>
</evidence>
<gene>
    <name evidence="7" type="ORF">J3U87_33965</name>
</gene>
<feature type="transmembrane region" description="Helical" evidence="6">
    <location>
        <begin position="150"/>
        <end position="172"/>
    </location>
</feature>
<dbReference type="PANTHER" id="PTHR30086">
    <property type="entry name" value="ARGININE EXPORTER PROTEIN ARGO"/>
    <property type="match status" value="1"/>
</dbReference>
<dbReference type="PANTHER" id="PTHR30086:SF20">
    <property type="entry name" value="ARGININE EXPORTER PROTEIN ARGO-RELATED"/>
    <property type="match status" value="1"/>
</dbReference>
<organism evidence="7 8">
    <name type="scientific">Sulfidibacter corallicola</name>
    <dbReference type="NCBI Taxonomy" id="2818388"/>
    <lineage>
        <taxon>Bacteria</taxon>
        <taxon>Pseudomonadati</taxon>
        <taxon>Acidobacteriota</taxon>
        <taxon>Holophagae</taxon>
        <taxon>Acanthopleuribacterales</taxon>
        <taxon>Acanthopleuribacteraceae</taxon>
        <taxon>Sulfidibacter</taxon>
    </lineage>
</organism>
<protein>
    <submittedName>
        <fullName evidence="7">LysE family translocator</fullName>
    </submittedName>
</protein>
<dbReference type="GO" id="GO:0033228">
    <property type="term" value="P:cysteine export across plasma membrane"/>
    <property type="evidence" value="ECO:0007669"/>
    <property type="project" value="TreeGrafter"/>
</dbReference>
<comment type="subcellular location">
    <subcellularLocation>
        <location evidence="1">Cell membrane</location>
        <topology evidence="1">Multi-pass membrane protein</topology>
    </subcellularLocation>
</comment>
<evidence type="ECO:0000313" key="7">
    <source>
        <dbReference type="EMBL" id="QTD50619.1"/>
    </source>
</evidence>
<dbReference type="AlphaFoldDB" id="A0A8A4TKT3"/>
<feature type="transmembrane region" description="Helical" evidence="6">
    <location>
        <begin position="6"/>
        <end position="28"/>
    </location>
</feature>
<evidence type="ECO:0000256" key="1">
    <source>
        <dbReference type="ARBA" id="ARBA00004651"/>
    </source>
</evidence>
<dbReference type="GO" id="GO:0005886">
    <property type="term" value="C:plasma membrane"/>
    <property type="evidence" value="ECO:0007669"/>
    <property type="project" value="UniProtKB-SubCell"/>
</dbReference>
<accession>A0A8A4TKT3</accession>
<keyword evidence="3 6" id="KW-0812">Transmembrane</keyword>
<dbReference type="RefSeq" id="WP_237380469.1">
    <property type="nucleotide sequence ID" value="NZ_CP071793.1"/>
</dbReference>
<proteinExistence type="predicted"/>
<dbReference type="EMBL" id="CP071793">
    <property type="protein sequence ID" value="QTD50619.1"/>
    <property type="molecule type" value="Genomic_DNA"/>
</dbReference>
<evidence type="ECO:0000256" key="5">
    <source>
        <dbReference type="ARBA" id="ARBA00023136"/>
    </source>
</evidence>
<keyword evidence="5 6" id="KW-0472">Membrane</keyword>
<feature type="transmembrane region" description="Helical" evidence="6">
    <location>
        <begin position="184"/>
        <end position="201"/>
    </location>
</feature>
<name>A0A8A4TKT3_SULCO</name>
<sequence length="202" mass="21198">MLMEGYLAVAGFVTVAAVTPGPNNLILLGASAEGGFRAALAPMGGVLAGTLGLLVLSDIGLGYLLVSRPWLQRLLSVAGSSYLLLLGLKMIGAALVARAEASGSPKRVLPRTALGVALFQWLNPKSWIAVLTATAATAGGEPSRDPDWRLYALFLVIPLAAMTVWVLAGSAIHGQLAQEHRRRWFDATMGILLVLSAFLLLI</sequence>
<dbReference type="KEGG" id="scor:J3U87_33965"/>
<keyword evidence="4 6" id="KW-1133">Transmembrane helix</keyword>
<evidence type="ECO:0000313" key="8">
    <source>
        <dbReference type="Proteomes" id="UP000663929"/>
    </source>
</evidence>
<dbReference type="Proteomes" id="UP000663929">
    <property type="component" value="Chromosome"/>
</dbReference>
<evidence type="ECO:0000256" key="4">
    <source>
        <dbReference type="ARBA" id="ARBA00022989"/>
    </source>
</evidence>
<dbReference type="InterPro" id="IPR001123">
    <property type="entry name" value="LeuE-type"/>
</dbReference>
<keyword evidence="2" id="KW-1003">Cell membrane</keyword>
<evidence type="ECO:0000256" key="3">
    <source>
        <dbReference type="ARBA" id="ARBA00022692"/>
    </source>
</evidence>
<keyword evidence="8" id="KW-1185">Reference proteome</keyword>
<feature type="transmembrane region" description="Helical" evidence="6">
    <location>
        <begin position="40"/>
        <end position="65"/>
    </location>
</feature>
<evidence type="ECO:0000256" key="2">
    <source>
        <dbReference type="ARBA" id="ARBA00022475"/>
    </source>
</evidence>
<dbReference type="Pfam" id="PF01810">
    <property type="entry name" value="LysE"/>
    <property type="match status" value="1"/>
</dbReference>
<dbReference type="GO" id="GO:0015171">
    <property type="term" value="F:amino acid transmembrane transporter activity"/>
    <property type="evidence" value="ECO:0007669"/>
    <property type="project" value="TreeGrafter"/>
</dbReference>